<name>A0A6C0BUM5_9ZZZZ</name>
<dbReference type="EMBL" id="MN739252">
    <property type="protein sequence ID" value="QHS95471.1"/>
    <property type="molecule type" value="Genomic_DNA"/>
</dbReference>
<reference evidence="2" key="1">
    <citation type="journal article" date="2020" name="Nature">
        <title>Giant virus diversity and host interactions through global metagenomics.</title>
        <authorList>
            <person name="Schulz F."/>
            <person name="Roux S."/>
            <person name="Paez-Espino D."/>
            <person name="Jungbluth S."/>
            <person name="Walsh D.A."/>
            <person name="Denef V.J."/>
            <person name="McMahon K.D."/>
            <person name="Konstantinidis K.T."/>
            <person name="Eloe-Fadrosh E.A."/>
            <person name="Kyrpides N.C."/>
            <person name="Woyke T."/>
        </authorList>
    </citation>
    <scope>NUCLEOTIDE SEQUENCE</scope>
    <source>
        <strain evidence="2">GVMAG-M-3300018428-35</strain>
    </source>
</reference>
<evidence type="ECO:0000313" key="2">
    <source>
        <dbReference type="EMBL" id="QHS95471.1"/>
    </source>
</evidence>
<protein>
    <recommendedName>
        <fullName evidence="1">Nucleotide-diphospho-sugar transferase domain-containing protein</fullName>
    </recommendedName>
</protein>
<proteinExistence type="predicted"/>
<dbReference type="PANTHER" id="PTHR47032:SF1">
    <property type="entry name" value="UDP-D-XYLOSE:L-FUCOSE ALPHA-1,3-D-XYLOSYLTRANSFERASE-RELATED"/>
    <property type="match status" value="1"/>
</dbReference>
<evidence type="ECO:0000259" key="1">
    <source>
        <dbReference type="Pfam" id="PF03407"/>
    </source>
</evidence>
<accession>A0A6C0BUM5</accession>
<dbReference type="GO" id="GO:0005794">
    <property type="term" value="C:Golgi apparatus"/>
    <property type="evidence" value="ECO:0007669"/>
    <property type="project" value="TreeGrafter"/>
</dbReference>
<dbReference type="PANTHER" id="PTHR47032">
    <property type="entry name" value="UDP-D-XYLOSE:L-FUCOSE ALPHA-1,3-D-XYLOSYLTRANSFERASE-RELATED"/>
    <property type="match status" value="1"/>
</dbReference>
<organism evidence="2">
    <name type="scientific">viral metagenome</name>
    <dbReference type="NCBI Taxonomy" id="1070528"/>
    <lineage>
        <taxon>unclassified sequences</taxon>
        <taxon>metagenomes</taxon>
        <taxon>organismal metagenomes</taxon>
    </lineage>
</organism>
<feature type="domain" description="Nucleotide-diphospho-sugar transferase" evidence="1">
    <location>
        <begin position="36"/>
        <end position="221"/>
    </location>
</feature>
<dbReference type="Pfam" id="PF03407">
    <property type="entry name" value="Nucleotid_trans"/>
    <property type="match status" value="1"/>
</dbReference>
<dbReference type="InterPro" id="IPR005069">
    <property type="entry name" value="Nucl-diP-sugar_transferase"/>
</dbReference>
<dbReference type="InterPro" id="IPR052636">
    <property type="entry name" value="UDP-D-xylose:L-fucose_XylT"/>
</dbReference>
<dbReference type="InterPro" id="IPR029044">
    <property type="entry name" value="Nucleotide-diphossugar_trans"/>
</dbReference>
<sequence>MNNISFITYTNFGYLHFTQNLILSLEKINFPLTLKVYCIDQNSYDSLQKWNKNIILEMLNDETNTNQNIVGWKENGWNTMVFSKLKCIYKELFKNEYVFFTDSDIVFEKDPLEYLLENIKDYDMLIQQNVEKCKYPLNPGFMFIKSNDTIKDLFNTNQLNLSRFTCDQDYINEQSCNFKFLGLPRDLFPVEYYYYLNYQNYSDKFYIFHFNFKKGNDKKERIINMNKWYLEN</sequence>
<dbReference type="GO" id="GO:0016757">
    <property type="term" value="F:glycosyltransferase activity"/>
    <property type="evidence" value="ECO:0007669"/>
    <property type="project" value="TreeGrafter"/>
</dbReference>
<dbReference type="AlphaFoldDB" id="A0A6C0BUM5"/>
<dbReference type="SUPFAM" id="SSF53448">
    <property type="entry name" value="Nucleotide-diphospho-sugar transferases"/>
    <property type="match status" value="1"/>
</dbReference>
<dbReference type="Gene3D" id="3.90.550.10">
    <property type="entry name" value="Spore Coat Polysaccharide Biosynthesis Protein SpsA, Chain A"/>
    <property type="match status" value="1"/>
</dbReference>